<dbReference type="AlphaFoldDB" id="E9GKM3"/>
<evidence type="ECO:0000313" key="3">
    <source>
        <dbReference type="Proteomes" id="UP000000305"/>
    </source>
</evidence>
<dbReference type="Pfam" id="PF11232">
    <property type="entry name" value="Med25"/>
    <property type="match status" value="1"/>
</dbReference>
<gene>
    <name evidence="2" type="ORF">DAPPUDRAFT_103874</name>
</gene>
<dbReference type="Gene3D" id="2.40.290.30">
    <property type="entry name" value="Mediator complex subunit 25, ACID domain"/>
    <property type="match status" value="1"/>
</dbReference>
<dbReference type="InterPro" id="IPR021394">
    <property type="entry name" value="Med25_PTOV"/>
</dbReference>
<organism evidence="2 3">
    <name type="scientific">Daphnia pulex</name>
    <name type="common">Water flea</name>
    <dbReference type="NCBI Taxonomy" id="6669"/>
    <lineage>
        <taxon>Eukaryota</taxon>
        <taxon>Metazoa</taxon>
        <taxon>Ecdysozoa</taxon>
        <taxon>Arthropoda</taxon>
        <taxon>Crustacea</taxon>
        <taxon>Branchiopoda</taxon>
        <taxon>Diplostraca</taxon>
        <taxon>Cladocera</taxon>
        <taxon>Anomopoda</taxon>
        <taxon>Daphniidae</taxon>
        <taxon>Daphnia</taxon>
    </lineage>
</organism>
<dbReference type="InParanoid" id="E9GKM3"/>
<dbReference type="InterPro" id="IPR038196">
    <property type="entry name" value="Med25_PTOV_sf"/>
</dbReference>
<evidence type="ECO:0000313" key="2">
    <source>
        <dbReference type="EMBL" id="EFX80037.1"/>
    </source>
</evidence>
<accession>E9GKM3</accession>
<keyword evidence="3" id="KW-1185">Reference proteome</keyword>
<evidence type="ECO:0000259" key="1">
    <source>
        <dbReference type="Pfam" id="PF11232"/>
    </source>
</evidence>
<dbReference type="Proteomes" id="UP000000305">
    <property type="component" value="Unassembled WGS sequence"/>
</dbReference>
<dbReference type="EMBL" id="GL732549">
    <property type="protein sequence ID" value="EFX80037.1"/>
    <property type="molecule type" value="Genomic_DNA"/>
</dbReference>
<sequence>MLMFTKFRHYILTTKQAVCVYFTDVVNPNSSEIKVLMLYSLLYSPDKEVYIDFIPKDQAGFYNKILTFIQLQKNKQVKKKCNFDNVEKDNAPKDEAWQSFALAGRKLSVYRHHQNSNK</sequence>
<reference evidence="2 3" key="1">
    <citation type="journal article" date="2011" name="Science">
        <title>The ecoresponsive genome of Daphnia pulex.</title>
        <authorList>
            <person name="Colbourne J.K."/>
            <person name="Pfrender M.E."/>
            <person name="Gilbert D."/>
            <person name="Thomas W.K."/>
            <person name="Tucker A."/>
            <person name="Oakley T.H."/>
            <person name="Tokishita S."/>
            <person name="Aerts A."/>
            <person name="Arnold G.J."/>
            <person name="Basu M.K."/>
            <person name="Bauer D.J."/>
            <person name="Caceres C.E."/>
            <person name="Carmel L."/>
            <person name="Casola C."/>
            <person name="Choi J.H."/>
            <person name="Detter J.C."/>
            <person name="Dong Q."/>
            <person name="Dusheyko S."/>
            <person name="Eads B.D."/>
            <person name="Frohlich T."/>
            <person name="Geiler-Samerotte K.A."/>
            <person name="Gerlach D."/>
            <person name="Hatcher P."/>
            <person name="Jogdeo S."/>
            <person name="Krijgsveld J."/>
            <person name="Kriventseva E.V."/>
            <person name="Kultz D."/>
            <person name="Laforsch C."/>
            <person name="Lindquist E."/>
            <person name="Lopez J."/>
            <person name="Manak J.R."/>
            <person name="Muller J."/>
            <person name="Pangilinan J."/>
            <person name="Patwardhan R.P."/>
            <person name="Pitluck S."/>
            <person name="Pritham E.J."/>
            <person name="Rechtsteiner A."/>
            <person name="Rho M."/>
            <person name="Rogozin I.B."/>
            <person name="Sakarya O."/>
            <person name="Salamov A."/>
            <person name="Schaack S."/>
            <person name="Shapiro H."/>
            <person name="Shiga Y."/>
            <person name="Skalitzky C."/>
            <person name="Smith Z."/>
            <person name="Souvorov A."/>
            <person name="Sung W."/>
            <person name="Tang Z."/>
            <person name="Tsuchiya D."/>
            <person name="Tu H."/>
            <person name="Vos H."/>
            <person name="Wang M."/>
            <person name="Wolf Y.I."/>
            <person name="Yamagata H."/>
            <person name="Yamada T."/>
            <person name="Ye Y."/>
            <person name="Shaw J.R."/>
            <person name="Andrews J."/>
            <person name="Crease T.J."/>
            <person name="Tang H."/>
            <person name="Lucas S.M."/>
            <person name="Robertson H.M."/>
            <person name="Bork P."/>
            <person name="Koonin E.V."/>
            <person name="Zdobnov E.M."/>
            <person name="Grigoriev I.V."/>
            <person name="Lynch M."/>
            <person name="Boore J.L."/>
        </authorList>
    </citation>
    <scope>NUCLEOTIDE SEQUENCE [LARGE SCALE GENOMIC DNA]</scope>
</reference>
<dbReference type="HOGENOM" id="CLU_2075502_0_0_1"/>
<protein>
    <recommendedName>
        <fullName evidence="1">Mediator complex subunit Med25 PTOV domain-containing protein</fullName>
    </recommendedName>
</protein>
<feature type="domain" description="Mediator complex subunit Med25 PTOV" evidence="1">
    <location>
        <begin position="11"/>
        <end position="73"/>
    </location>
</feature>
<name>E9GKM3_DAPPU</name>
<proteinExistence type="predicted"/>
<dbReference type="KEGG" id="dpx:DAPPUDRAFT_103874"/>